<evidence type="ECO:0000256" key="7">
    <source>
        <dbReference type="ARBA" id="ARBA00022692"/>
    </source>
</evidence>
<feature type="transmembrane region" description="Helical" evidence="16">
    <location>
        <begin position="1031"/>
        <end position="1049"/>
    </location>
</feature>
<feature type="transmembrane region" description="Helical" evidence="16">
    <location>
        <begin position="1194"/>
        <end position="1213"/>
    </location>
</feature>
<dbReference type="InterPro" id="IPR017871">
    <property type="entry name" value="ABC_transporter-like_CS"/>
</dbReference>
<evidence type="ECO:0000313" key="20">
    <source>
        <dbReference type="Proteomes" id="UP000241107"/>
    </source>
</evidence>
<dbReference type="FunFam" id="3.40.50.300:FF:000565">
    <property type="entry name" value="ABC bile acid transporter"/>
    <property type="match status" value="1"/>
</dbReference>
<gene>
    <name evidence="19" type="ORF">C7M61_004463</name>
</gene>
<feature type="transmembrane region" description="Helical" evidence="16">
    <location>
        <begin position="1834"/>
        <end position="1862"/>
    </location>
</feature>
<keyword evidence="5" id="KW-0597">Phosphoprotein</keyword>
<dbReference type="RefSeq" id="XP_024712165.1">
    <property type="nucleotide sequence ID" value="XM_024859783.1"/>
</dbReference>
<feature type="domain" description="ABC transporter" evidence="17">
    <location>
        <begin position="2028"/>
        <end position="2273"/>
    </location>
</feature>
<dbReference type="Pfam" id="PF00995">
    <property type="entry name" value="Sec1"/>
    <property type="match status" value="1"/>
</dbReference>
<evidence type="ECO:0000256" key="8">
    <source>
        <dbReference type="ARBA" id="ARBA00022737"/>
    </source>
</evidence>
<feature type="transmembrane region" description="Helical" evidence="16">
    <location>
        <begin position="1169"/>
        <end position="1188"/>
    </location>
</feature>
<dbReference type="PROSITE" id="PS50893">
    <property type="entry name" value="ABC_TRANSPORTER_2"/>
    <property type="match status" value="2"/>
</dbReference>
<comment type="similarity">
    <text evidence="2">Belongs to the ABC transporter superfamily. ABCC family. Conjugate transporter (TC 3.A.1.208) subfamily.</text>
</comment>
<dbReference type="GO" id="GO:0016192">
    <property type="term" value="P:vesicle-mediated transport"/>
    <property type="evidence" value="ECO:0007669"/>
    <property type="project" value="InterPro"/>
</dbReference>
<dbReference type="InterPro" id="IPR050173">
    <property type="entry name" value="ABC_transporter_C-like"/>
</dbReference>
<dbReference type="FunFam" id="1.20.1560.10:FF:000001">
    <property type="entry name" value="ATP-binding cassette subfamily C member 1"/>
    <property type="match status" value="1"/>
</dbReference>
<feature type="domain" description="ABC transmembrane type-1" evidence="18">
    <location>
        <begin position="1708"/>
        <end position="1991"/>
    </location>
</feature>
<keyword evidence="4" id="KW-0813">Transport</keyword>
<dbReference type="InterPro" id="IPR056227">
    <property type="entry name" value="TMD0_ABC"/>
</dbReference>
<dbReference type="SUPFAM" id="SSF52540">
    <property type="entry name" value="P-loop containing nucleoside triphosphate hydrolases"/>
    <property type="match status" value="2"/>
</dbReference>
<keyword evidence="12 16" id="KW-1133">Transmembrane helix</keyword>
<evidence type="ECO:0000256" key="14">
    <source>
        <dbReference type="ARBA" id="ARBA00053425"/>
    </source>
</evidence>
<comment type="caution">
    <text evidence="19">The sequence shown here is derived from an EMBL/GenBank/DDBJ whole genome shotgun (WGS) entry which is preliminary data.</text>
</comment>
<dbReference type="GeneID" id="36567850"/>
<dbReference type="SMART" id="SM00382">
    <property type="entry name" value="AAA"/>
    <property type="match status" value="2"/>
</dbReference>
<feature type="transmembrane region" description="Helical" evidence="16">
    <location>
        <begin position="1277"/>
        <end position="1297"/>
    </location>
</feature>
<dbReference type="Gene3D" id="1.25.40.60">
    <property type="match status" value="1"/>
</dbReference>
<dbReference type="Pfam" id="PF00664">
    <property type="entry name" value="ABC_membrane"/>
    <property type="match status" value="2"/>
</dbReference>
<evidence type="ECO:0000256" key="5">
    <source>
        <dbReference type="ARBA" id="ARBA00022553"/>
    </source>
</evidence>
<dbReference type="CDD" id="cd03244">
    <property type="entry name" value="ABCC_MRP_domain2"/>
    <property type="match status" value="1"/>
</dbReference>
<feature type="domain" description="ABC transporter" evidence="17">
    <location>
        <begin position="1371"/>
        <end position="1600"/>
    </location>
</feature>
<comment type="function">
    <text evidence="14">Cooperates for the ATP-dependent vacuolar transport of bilirubin and glutathione conjugates.</text>
</comment>
<dbReference type="Pfam" id="PF00005">
    <property type="entry name" value="ABC_tran"/>
    <property type="match status" value="2"/>
</dbReference>
<keyword evidence="20" id="KW-1185">Reference proteome</keyword>
<feature type="transmembrane region" description="Helical" evidence="16">
    <location>
        <begin position="1090"/>
        <end position="1111"/>
    </location>
</feature>
<keyword evidence="8" id="KW-0677">Repeat</keyword>
<accession>A0A2P7YI73</accession>
<keyword evidence="9" id="KW-0547">Nucleotide-binding</keyword>
<evidence type="ECO:0000256" key="11">
    <source>
        <dbReference type="ARBA" id="ARBA00022967"/>
    </source>
</evidence>
<dbReference type="OrthoDB" id="6500128at2759"/>
<dbReference type="SUPFAM" id="SSF56815">
    <property type="entry name" value="Sec1/munc18-like (SM) proteins"/>
    <property type="match status" value="1"/>
</dbReference>
<dbReference type="GO" id="GO:0140359">
    <property type="term" value="F:ABC-type transporter activity"/>
    <property type="evidence" value="ECO:0007669"/>
    <property type="project" value="InterPro"/>
</dbReference>
<proteinExistence type="inferred from homology"/>
<dbReference type="Gene3D" id="3.40.50.1910">
    <property type="match status" value="1"/>
</dbReference>
<feature type="region of interest" description="Disordered" evidence="15">
    <location>
        <begin position="1605"/>
        <end position="1646"/>
    </location>
</feature>
<dbReference type="CDD" id="cd18603">
    <property type="entry name" value="ABC_6TM_MRP1_2_3_6_D2_like"/>
    <property type="match status" value="1"/>
</dbReference>
<feature type="transmembrane region" description="Helical" evidence="16">
    <location>
        <begin position="934"/>
        <end position="955"/>
    </location>
</feature>
<dbReference type="InterPro" id="IPR027482">
    <property type="entry name" value="Sec1-like_dom2"/>
</dbReference>
<organism evidence="19 20">
    <name type="scientific">Candidozyma pseudohaemuli</name>
    <dbReference type="NCBI Taxonomy" id="418784"/>
    <lineage>
        <taxon>Eukaryota</taxon>
        <taxon>Fungi</taxon>
        <taxon>Dikarya</taxon>
        <taxon>Ascomycota</taxon>
        <taxon>Saccharomycotina</taxon>
        <taxon>Pichiomycetes</taxon>
        <taxon>Metschnikowiaceae</taxon>
        <taxon>Candidozyma</taxon>
    </lineage>
</organism>
<feature type="compositionally biased region" description="Polar residues" evidence="15">
    <location>
        <begin position="677"/>
        <end position="712"/>
    </location>
</feature>
<dbReference type="PROSITE" id="PS00211">
    <property type="entry name" value="ABC_TRANSPORTER_1"/>
    <property type="match status" value="2"/>
</dbReference>
<keyword evidence="7 16" id="KW-0812">Transmembrane</keyword>
<feature type="transmembrane region" description="Helical" evidence="16">
    <location>
        <begin position="846"/>
        <end position="867"/>
    </location>
</feature>
<keyword evidence="11" id="KW-1278">Translocase</keyword>
<dbReference type="Proteomes" id="UP000241107">
    <property type="component" value="Unassembled WGS sequence"/>
</dbReference>
<evidence type="ECO:0000256" key="12">
    <source>
        <dbReference type="ARBA" id="ARBA00022989"/>
    </source>
</evidence>
<evidence type="ECO:0000313" key="19">
    <source>
        <dbReference type="EMBL" id="PSK35674.1"/>
    </source>
</evidence>
<evidence type="ECO:0000256" key="16">
    <source>
        <dbReference type="SAM" id="Phobius"/>
    </source>
</evidence>
<dbReference type="GO" id="GO:0005524">
    <property type="term" value="F:ATP binding"/>
    <property type="evidence" value="ECO:0007669"/>
    <property type="project" value="UniProtKB-KW"/>
</dbReference>
<keyword evidence="13 16" id="KW-0472">Membrane</keyword>
<feature type="transmembrane region" description="Helical" evidence="16">
    <location>
        <begin position="1309"/>
        <end position="1334"/>
    </location>
</feature>
<dbReference type="CDD" id="cd03250">
    <property type="entry name" value="ABCC_MRP_domain1"/>
    <property type="match status" value="1"/>
</dbReference>
<dbReference type="GO" id="GO:0016887">
    <property type="term" value="F:ATP hydrolysis activity"/>
    <property type="evidence" value="ECO:0007669"/>
    <property type="project" value="InterPro"/>
</dbReference>
<dbReference type="VEuPathDB" id="FungiDB:C7M61_004463"/>
<dbReference type="InterPro" id="IPR027417">
    <property type="entry name" value="P-loop_NTPase"/>
</dbReference>
<feature type="transmembrane region" description="Helical" evidence="16">
    <location>
        <begin position="906"/>
        <end position="922"/>
    </location>
</feature>
<feature type="compositionally biased region" description="Polar residues" evidence="15">
    <location>
        <begin position="1611"/>
        <end position="1622"/>
    </location>
</feature>
<dbReference type="SUPFAM" id="SSF90123">
    <property type="entry name" value="ABC transporter transmembrane region"/>
    <property type="match status" value="2"/>
</dbReference>
<dbReference type="InterPro" id="IPR003593">
    <property type="entry name" value="AAA+_ATPase"/>
</dbReference>
<evidence type="ECO:0000259" key="17">
    <source>
        <dbReference type="PROSITE" id="PS50893"/>
    </source>
</evidence>
<dbReference type="InterPro" id="IPR036640">
    <property type="entry name" value="ABC1_TM_sf"/>
</dbReference>
<dbReference type="Gene3D" id="3.90.830.10">
    <property type="entry name" value="Syntaxin Binding Protein 1, Chain A, domain 2"/>
    <property type="match status" value="1"/>
</dbReference>
<keyword evidence="6" id="KW-0926">Vacuole</keyword>
<reference evidence="19 20" key="1">
    <citation type="submission" date="2018-03" db="EMBL/GenBank/DDBJ databases">
        <title>Candida pseudohaemulonii genome assembly and annotation.</title>
        <authorList>
            <person name="Munoz J.F."/>
            <person name="Gade L.G."/>
            <person name="Chow N.A."/>
            <person name="Litvintseva A.P."/>
            <person name="Loparev V.N."/>
            <person name="Cuomo C.A."/>
        </authorList>
    </citation>
    <scope>NUCLEOTIDE SEQUENCE [LARGE SCALE GENOMIC DNA]</scope>
    <source>
        <strain evidence="19 20">B12108</strain>
    </source>
</reference>
<protein>
    <submittedName>
        <fullName evidence="19">Uncharacterized protein</fullName>
    </submittedName>
</protein>
<dbReference type="Pfam" id="PF24357">
    <property type="entry name" value="TMD0_ABC"/>
    <property type="match status" value="1"/>
</dbReference>
<dbReference type="Gene3D" id="1.20.1560.10">
    <property type="entry name" value="ABC transporter type 1, transmembrane domain"/>
    <property type="match status" value="2"/>
</dbReference>
<evidence type="ECO:0000256" key="10">
    <source>
        <dbReference type="ARBA" id="ARBA00022840"/>
    </source>
</evidence>
<dbReference type="InterPro" id="IPR001619">
    <property type="entry name" value="Sec1-like"/>
</dbReference>
<feature type="transmembrane region" description="Helical" evidence="16">
    <location>
        <begin position="873"/>
        <end position="894"/>
    </location>
</feature>
<dbReference type="FunFam" id="3.40.50.300:FF:000450">
    <property type="entry name" value="ABC transporter C family member 2"/>
    <property type="match status" value="1"/>
</dbReference>
<dbReference type="STRING" id="418784.A0A2P7YI73"/>
<dbReference type="GO" id="GO:0042592">
    <property type="term" value="P:homeostatic process"/>
    <property type="evidence" value="ECO:0007669"/>
    <property type="project" value="UniProtKB-ARBA"/>
</dbReference>
<dbReference type="InterPro" id="IPR043127">
    <property type="entry name" value="Sec-1-like_dom3a"/>
</dbReference>
<dbReference type="InterPro" id="IPR003439">
    <property type="entry name" value="ABC_transporter-like_ATP-bd"/>
</dbReference>
<evidence type="ECO:0000256" key="1">
    <source>
        <dbReference type="ARBA" id="ARBA00004128"/>
    </source>
</evidence>
<feature type="compositionally biased region" description="Polar residues" evidence="15">
    <location>
        <begin position="1633"/>
        <end position="1642"/>
    </location>
</feature>
<dbReference type="Gene3D" id="3.40.50.2060">
    <property type="match status" value="1"/>
</dbReference>
<dbReference type="InterPro" id="IPR043154">
    <property type="entry name" value="Sec-1-like_dom1"/>
</dbReference>
<sequence length="2288" mass="257485">MSLDDPLSLLAIQKAYFAQRLKEITSIGGLFALVLDKQTEALLLRLFSKDALLRIVTTIDQIDAPRKLQLFLQAIYLVDPLVYNLNCILADVKVSRYKMGHGLFIPFSQWETESLRYFQSAKFMGNPEVMSYFGGDGSTACFVQASMYPLESKVFLTNNVPYNSMPVYFNDNCSEMVLPQIRKAAKAIVNAIIVAEEYPLIRFYALPKATHQAARLPELIADEVQRQLDDYLRANTDYPPKATLEKPRAILLVTDRSMDLFAPLLHEFSYQAMAMDIVESLERECVYRYEAENEKGEQQEMKSDLDAEDDDLWISLRHMHIIEASELIINRINDLIKNNPMMVDRSKAKTSSDLMYVVAHLHGFDEERRQVTLHKTLIDEILDINASRKLAEFAADFEQTCCAEGTSFEGIHNKKLHEDLIVLLAREDLHVNDKMRLVLIYGLYRGGLAESDFVKLAKFIGVKNTQIVSLVLRCFYNLHKLDFPIVKKSVKDKKVERQFFHTINNEGTYNTSRFAPGLKRVLYNAAKYELDEDWFPYFRDKPIAEDVPKGNGLNSGLDKTNSVRNPRVKASWAPSGSRHGATPKNNKNKQRIFCYVAGGVTYSEMRLVYELSQALDKDIYLGSESVLKPRDFLIGLQNIDGVKQPEQLEIPLYDEVTRPRTRAPSYLFDVPKPPSQQPSSTLSRTPSAPSTQSIKQPPQQLAQSGFGSSSPNPELPPDTIGANTPLHYQKRTNQYKGAILPNVLDGLAKLPSFGENSKSLALSLYQVASHGNHSLPYFPGPTAWLSCRCADGWGPLSSRYNDLTPCFLQGILYVLAGVLMVTVSAHQLYQLYHRKITSGNKANLPYYTRLGLTVLQFAFSILLFLSYLEPFDIIKLGLLLNIASLVLAFGLHYLEHFKATISSGVLLFYWLFQVFFNLGRIINLNLRHEKLNNFFAISILATINAFIVLLLENYFPPLSSQPYAKQLSIAPYDKANVFSRIAFNWMAPLMKKGFYQFLTEKDLPFLPSELKSGTAADKFYHYWNAKPNPSLFFTLAKAFGVPFLIGGAFKGLQDVLAFSQPQLLRLLISFVNQYSDSLDIGEPIPLTKGLMIAVGMFLVSVVQTAFLHQYFQRAFDLGMKIKSSMISVIYNKALVLSNETKQQSNTGDIVNLMSVDTQRLQDLVQNLQIIWSGPFQIVLCLYSLHGLLGNSMWAGVFIMVIMIPLNAVIAKTMKNLQKTQMKYKDARSRLISEILNNIKSLKLYGWEAPYMEKLSFVRNEQELGNLRRMGLFGSLSTSSWSMTPVLVSCSTFALFVINNPDKTLSTDIVFPALSLFNLLSFPLAVVPMVITNIVESQVAISRLTKFLNGSELQANAVTNLPKATSVGDVAVSIKNGTFLWSKQKGEESYKVALSNINLSVKKGELDCIVGKVGSGKSSIIQSLLGDLYKLDGEVKVRGKVAYVSQVPWIVNGTVKENILFGHKEDPEFYQKVLKACALTVDLKILPKGDKTEVGEKGISLSGGQKARLALARAVYARADVYLLDDPLSAVDEHVGRHLIDNVLGPNGLLKSKCKVLATNAIHVLSIADNMHMVKDGTLVEQGTYLEIMSQERSQLRQLILSFGSKRGDDSTVPSSSATSVRNSDLEDLKDTDNLASSENTSDSEIRSLRRASDATLITDEERLLRLADDEEEEEDEDTKARKEQYQQGKVKWDVYRQYAKACGPFNVIIFLASTIVSMTFNVSSNVWLKHWSEVNTEKGYNPALVKYLGIYFLLGFLYSVSMMSQMIIMWILCTIHGSRKMHNDMAASVLRAPMSFFETTPIGRILNRFSNDIYKIDEILGRVFAMFFTNSARVLFTILVICYSTWQFIFIAAPLGILYVYYQQYYLKTSRELRRLDSVSRSPIFANFQESLNGVSIIRAYGQVERFKFLNQARIDKNMRAYHPSVNANRWLAVRLEFLGSVIILASSGLAILTLKSSGISAGLVGLSVSYALQITQSLNWIVRMTVEVETNIVSVERVLEYSELTPEAPEIIENNRPPASWPEKGEVIFKNYSTRYRPELDLVLKKINLKVKPHEKIGIVGRTGAGKSSLTLALFRIIEAAEGNIDIDGLDTSKLGLQDLRHKLSIIPQDAQVFEGTIRENLDPSKSFTDENIWKALELSHLKDHVLKMYNERDEDDKDMKDGLDVKMTEGGSNLSVGQRQLMCLARALLIPSHILVLDEATAAVDVETDRVLQETIRNEFKDRTILTIAHRLNTIMDSDRIVVLEQGEVAEFDTPENLLKNKDSLFYALSKQGGLVDEEETTEKAE</sequence>
<dbReference type="GO" id="GO:0042144">
    <property type="term" value="P:vacuole fusion, non-autophagic"/>
    <property type="evidence" value="ECO:0007669"/>
    <property type="project" value="UniProtKB-ARBA"/>
</dbReference>
<feature type="transmembrane region" description="Helical" evidence="16">
    <location>
        <begin position="1705"/>
        <end position="1728"/>
    </location>
</feature>
<dbReference type="PANTHER" id="PTHR24223">
    <property type="entry name" value="ATP-BINDING CASSETTE SUB-FAMILY C"/>
    <property type="match status" value="1"/>
</dbReference>
<evidence type="ECO:0000256" key="13">
    <source>
        <dbReference type="ARBA" id="ARBA00023136"/>
    </source>
</evidence>
<dbReference type="Gene3D" id="3.40.50.300">
    <property type="entry name" value="P-loop containing nucleotide triphosphate hydrolases"/>
    <property type="match status" value="2"/>
</dbReference>
<feature type="region of interest" description="Disordered" evidence="15">
    <location>
        <begin position="664"/>
        <end position="725"/>
    </location>
</feature>
<evidence type="ECO:0000256" key="3">
    <source>
        <dbReference type="ARBA" id="ARBA00009884"/>
    </source>
</evidence>
<dbReference type="InterPro" id="IPR036045">
    <property type="entry name" value="Sec1-like_sf"/>
</dbReference>
<feature type="transmembrane region" description="Helical" evidence="16">
    <location>
        <begin position="1748"/>
        <end position="1772"/>
    </location>
</feature>
<dbReference type="GO" id="GO:0000329">
    <property type="term" value="C:fungal-type vacuole membrane"/>
    <property type="evidence" value="ECO:0007669"/>
    <property type="project" value="UniProtKB-ARBA"/>
</dbReference>
<evidence type="ECO:0000256" key="6">
    <source>
        <dbReference type="ARBA" id="ARBA00022554"/>
    </source>
</evidence>
<keyword evidence="10" id="KW-0067">ATP-binding</keyword>
<dbReference type="CDD" id="cd18595">
    <property type="entry name" value="ABC_6TM_MRP1_2_3_6_D1_like"/>
    <property type="match status" value="1"/>
</dbReference>
<dbReference type="PROSITE" id="PS50929">
    <property type="entry name" value="ABC_TM1F"/>
    <property type="match status" value="2"/>
</dbReference>
<evidence type="ECO:0000256" key="2">
    <source>
        <dbReference type="ARBA" id="ARBA00009726"/>
    </source>
</evidence>
<feature type="domain" description="ABC transmembrane type-1" evidence="18">
    <location>
        <begin position="1044"/>
        <end position="1335"/>
    </location>
</feature>
<dbReference type="EMBL" id="PYFQ01000014">
    <property type="protein sequence ID" value="PSK35674.1"/>
    <property type="molecule type" value="Genomic_DNA"/>
</dbReference>
<comment type="subcellular location">
    <subcellularLocation>
        <location evidence="1">Vacuole membrane</location>
        <topology evidence="1">Multi-pass membrane protein</topology>
    </subcellularLocation>
</comment>
<evidence type="ECO:0000256" key="4">
    <source>
        <dbReference type="ARBA" id="ARBA00022448"/>
    </source>
</evidence>
<name>A0A2P7YI73_9ASCO</name>
<evidence type="ECO:0000256" key="9">
    <source>
        <dbReference type="ARBA" id="ARBA00022741"/>
    </source>
</evidence>
<dbReference type="FunFam" id="1.20.1560.10:FF:000020">
    <property type="entry name" value="ABC metal ion transporter"/>
    <property type="match status" value="1"/>
</dbReference>
<feature type="compositionally biased region" description="Basic and acidic residues" evidence="15">
    <location>
        <begin position="1623"/>
        <end position="1632"/>
    </location>
</feature>
<evidence type="ECO:0000256" key="15">
    <source>
        <dbReference type="SAM" id="MobiDB-lite"/>
    </source>
</evidence>
<comment type="similarity">
    <text evidence="3">Belongs to the STXBP/unc-18/SEC1 family.</text>
</comment>
<feature type="transmembrane region" description="Helical" evidence="16">
    <location>
        <begin position="807"/>
        <end position="825"/>
    </location>
</feature>
<dbReference type="PANTHER" id="PTHR24223:SF443">
    <property type="entry name" value="MULTIDRUG-RESISTANCE LIKE PROTEIN 1, ISOFORM I"/>
    <property type="match status" value="1"/>
</dbReference>
<evidence type="ECO:0000259" key="18">
    <source>
        <dbReference type="PROSITE" id="PS50929"/>
    </source>
</evidence>
<dbReference type="InterPro" id="IPR011527">
    <property type="entry name" value="ABC1_TM_dom"/>
</dbReference>
<feature type="transmembrane region" description="Helical" evidence="16">
    <location>
        <begin position="1938"/>
        <end position="1955"/>
    </location>
</feature>